<evidence type="ECO:0000259" key="2">
    <source>
        <dbReference type="Pfam" id="PF05970"/>
    </source>
</evidence>
<proteinExistence type="inferred from homology"/>
<gene>
    <name evidence="4" type="ORF">H5410_050657</name>
</gene>
<comment type="catalytic activity">
    <reaction evidence="1">
        <text>ATP + H2O = ADP + phosphate + H(+)</text>
        <dbReference type="Rhea" id="RHEA:13065"/>
        <dbReference type="ChEBI" id="CHEBI:15377"/>
        <dbReference type="ChEBI" id="CHEBI:15378"/>
        <dbReference type="ChEBI" id="CHEBI:30616"/>
        <dbReference type="ChEBI" id="CHEBI:43474"/>
        <dbReference type="ChEBI" id="CHEBI:456216"/>
        <dbReference type="EC" id="5.6.2.3"/>
    </reaction>
</comment>
<protein>
    <recommendedName>
        <fullName evidence="1">ATP-dependent DNA helicase</fullName>
        <ecNumber evidence="1">5.6.2.3</ecNumber>
    </recommendedName>
</protein>
<feature type="domain" description="DNA helicase Pif1-like 2B" evidence="3">
    <location>
        <begin position="187"/>
        <end position="232"/>
    </location>
</feature>
<feature type="domain" description="DNA helicase Pif1-like DEAD-box helicase" evidence="2">
    <location>
        <begin position="1"/>
        <end position="95"/>
    </location>
</feature>
<dbReference type="SUPFAM" id="SSF52540">
    <property type="entry name" value="P-loop containing nucleoside triphosphate hydrolases"/>
    <property type="match status" value="1"/>
</dbReference>
<dbReference type="Pfam" id="PF05970">
    <property type="entry name" value="PIF1"/>
    <property type="match status" value="1"/>
</dbReference>
<dbReference type="OrthoDB" id="1731748at2759"/>
<dbReference type="AlphaFoldDB" id="A0A9J5WYI2"/>
<organism evidence="4 5">
    <name type="scientific">Solanum commersonii</name>
    <name type="common">Commerson's wild potato</name>
    <name type="synonym">Commerson's nightshade</name>
    <dbReference type="NCBI Taxonomy" id="4109"/>
    <lineage>
        <taxon>Eukaryota</taxon>
        <taxon>Viridiplantae</taxon>
        <taxon>Streptophyta</taxon>
        <taxon>Embryophyta</taxon>
        <taxon>Tracheophyta</taxon>
        <taxon>Spermatophyta</taxon>
        <taxon>Magnoliopsida</taxon>
        <taxon>eudicotyledons</taxon>
        <taxon>Gunneridae</taxon>
        <taxon>Pentapetalae</taxon>
        <taxon>asterids</taxon>
        <taxon>lamiids</taxon>
        <taxon>Solanales</taxon>
        <taxon>Solanaceae</taxon>
        <taxon>Solanoideae</taxon>
        <taxon>Solaneae</taxon>
        <taxon>Solanum</taxon>
    </lineage>
</organism>
<dbReference type="GO" id="GO:0005524">
    <property type="term" value="F:ATP binding"/>
    <property type="evidence" value="ECO:0007669"/>
    <property type="project" value="UniProtKB-KW"/>
</dbReference>
<keyword evidence="5" id="KW-1185">Reference proteome</keyword>
<keyword evidence="1" id="KW-0234">DNA repair</keyword>
<accession>A0A9J5WYI2</accession>
<evidence type="ECO:0000313" key="5">
    <source>
        <dbReference type="Proteomes" id="UP000824120"/>
    </source>
</evidence>
<keyword evidence="1" id="KW-0227">DNA damage</keyword>
<dbReference type="EMBL" id="JACXVP010000010">
    <property type="protein sequence ID" value="KAG5580030.1"/>
    <property type="molecule type" value="Genomic_DNA"/>
</dbReference>
<dbReference type="GO" id="GO:0043139">
    <property type="term" value="F:5'-3' DNA helicase activity"/>
    <property type="evidence" value="ECO:0007669"/>
    <property type="project" value="UniProtKB-EC"/>
</dbReference>
<dbReference type="GO" id="GO:0006281">
    <property type="term" value="P:DNA repair"/>
    <property type="evidence" value="ECO:0007669"/>
    <property type="project" value="UniProtKB-KW"/>
</dbReference>
<name>A0A9J5WYI2_SOLCO</name>
<dbReference type="InterPro" id="IPR049163">
    <property type="entry name" value="Pif1-like_2B_dom"/>
</dbReference>
<keyword evidence="1" id="KW-0347">Helicase</keyword>
<sequence length="306" mass="34985">MAKHKMIQALDILLKDLTGKRNLFGGKVIVFGGDFRQTLPVVRNGKREDFVSESLLYSDIWNQLEKLYLSENMRAKEDPTFCEYLMRIGNGQEITNSNNKIEIPRNFIIPYTIEIESLNQLFRATYPNISTFFSDLSSITSRVILTTKNDFVNEINDMLIQQLSNDAKIYTAIDETLEAADQCQFEDFLHTLNPVNLPPYKLTLKKNCPVILLRNLNPSEGLCNGTRLICHNFNKHIISATIANGDFKNTHVFIPRIPLLASADEKLPIAFKRTQFPIRLSFAMTINKAQGQTLDFVGIYLREPVF</sequence>
<evidence type="ECO:0000313" key="4">
    <source>
        <dbReference type="EMBL" id="KAG5580030.1"/>
    </source>
</evidence>
<dbReference type="Proteomes" id="UP000824120">
    <property type="component" value="Chromosome 10"/>
</dbReference>
<keyword evidence="1" id="KW-0378">Hydrolase</keyword>
<evidence type="ECO:0000256" key="1">
    <source>
        <dbReference type="RuleBase" id="RU363044"/>
    </source>
</evidence>
<comment type="cofactor">
    <cofactor evidence="1">
        <name>Mg(2+)</name>
        <dbReference type="ChEBI" id="CHEBI:18420"/>
    </cofactor>
</comment>
<dbReference type="EC" id="5.6.2.3" evidence="1"/>
<dbReference type="InterPro" id="IPR010285">
    <property type="entry name" value="DNA_helicase_pif1-like_DEAD"/>
</dbReference>
<dbReference type="GO" id="GO:0006310">
    <property type="term" value="P:DNA recombination"/>
    <property type="evidence" value="ECO:0007669"/>
    <property type="project" value="UniProtKB-KW"/>
</dbReference>
<dbReference type="InterPro" id="IPR027417">
    <property type="entry name" value="P-loop_NTPase"/>
</dbReference>
<dbReference type="GO" id="GO:0000723">
    <property type="term" value="P:telomere maintenance"/>
    <property type="evidence" value="ECO:0007669"/>
    <property type="project" value="InterPro"/>
</dbReference>
<dbReference type="GO" id="GO:0016787">
    <property type="term" value="F:hydrolase activity"/>
    <property type="evidence" value="ECO:0007669"/>
    <property type="project" value="UniProtKB-KW"/>
</dbReference>
<dbReference type="PANTHER" id="PTHR10492">
    <property type="match status" value="1"/>
</dbReference>
<keyword evidence="1" id="KW-0547">Nucleotide-binding</keyword>
<keyword evidence="1" id="KW-0067">ATP-binding</keyword>
<evidence type="ECO:0000259" key="3">
    <source>
        <dbReference type="Pfam" id="PF21530"/>
    </source>
</evidence>
<comment type="similarity">
    <text evidence="1">Belongs to the helicase family.</text>
</comment>
<dbReference type="Pfam" id="PF21530">
    <property type="entry name" value="Pif1_2B_dom"/>
    <property type="match status" value="1"/>
</dbReference>
<comment type="caution">
    <text evidence="4">The sequence shown here is derived from an EMBL/GenBank/DDBJ whole genome shotgun (WGS) entry which is preliminary data.</text>
</comment>
<dbReference type="PANTHER" id="PTHR10492:SF100">
    <property type="entry name" value="ATP-DEPENDENT DNA HELICASE"/>
    <property type="match status" value="1"/>
</dbReference>
<reference evidence="4 5" key="1">
    <citation type="submission" date="2020-09" db="EMBL/GenBank/DDBJ databases">
        <title>De no assembly of potato wild relative species, Solanum commersonii.</title>
        <authorList>
            <person name="Cho K."/>
        </authorList>
    </citation>
    <scope>NUCLEOTIDE SEQUENCE [LARGE SCALE GENOMIC DNA]</scope>
    <source>
        <strain evidence="4">LZ3.2</strain>
        <tissue evidence="4">Leaf</tissue>
    </source>
</reference>
<keyword evidence="1" id="KW-0233">DNA recombination</keyword>